<organism evidence="1 2">
    <name type="scientific">Flemingia macrophylla</name>
    <dbReference type="NCBI Taxonomy" id="520843"/>
    <lineage>
        <taxon>Eukaryota</taxon>
        <taxon>Viridiplantae</taxon>
        <taxon>Streptophyta</taxon>
        <taxon>Embryophyta</taxon>
        <taxon>Tracheophyta</taxon>
        <taxon>Spermatophyta</taxon>
        <taxon>Magnoliopsida</taxon>
        <taxon>eudicotyledons</taxon>
        <taxon>Gunneridae</taxon>
        <taxon>Pentapetalae</taxon>
        <taxon>rosids</taxon>
        <taxon>fabids</taxon>
        <taxon>Fabales</taxon>
        <taxon>Fabaceae</taxon>
        <taxon>Papilionoideae</taxon>
        <taxon>50 kb inversion clade</taxon>
        <taxon>NPAAA clade</taxon>
        <taxon>indigoferoid/millettioid clade</taxon>
        <taxon>Phaseoleae</taxon>
        <taxon>Flemingia</taxon>
    </lineage>
</organism>
<evidence type="ECO:0000313" key="2">
    <source>
        <dbReference type="Proteomes" id="UP001603857"/>
    </source>
</evidence>
<comment type="caution">
    <text evidence="1">The sequence shown here is derived from an EMBL/GenBank/DDBJ whole genome shotgun (WGS) entry which is preliminary data.</text>
</comment>
<keyword evidence="2" id="KW-1185">Reference proteome</keyword>
<dbReference type="EMBL" id="JBGMDY010000001">
    <property type="protein sequence ID" value="KAL2347480.1"/>
    <property type="molecule type" value="Genomic_DNA"/>
</dbReference>
<reference evidence="1 2" key="1">
    <citation type="submission" date="2024-08" db="EMBL/GenBank/DDBJ databases">
        <title>Insights into the chromosomal genome structure of Flemingia macrophylla.</title>
        <authorList>
            <person name="Ding Y."/>
            <person name="Zhao Y."/>
            <person name="Bi W."/>
            <person name="Wu M."/>
            <person name="Zhao G."/>
            <person name="Gong Y."/>
            <person name="Li W."/>
            <person name="Zhang P."/>
        </authorList>
    </citation>
    <scope>NUCLEOTIDE SEQUENCE [LARGE SCALE GENOMIC DNA]</scope>
    <source>
        <strain evidence="1">DYQJB</strain>
        <tissue evidence="1">Leaf</tissue>
    </source>
</reference>
<name>A0ABD1NK10_9FABA</name>
<proteinExistence type="predicted"/>
<accession>A0ABD1NK10</accession>
<protein>
    <submittedName>
        <fullName evidence="1">Uncharacterized protein</fullName>
    </submittedName>
</protein>
<evidence type="ECO:0000313" key="1">
    <source>
        <dbReference type="EMBL" id="KAL2347480.1"/>
    </source>
</evidence>
<dbReference type="AlphaFoldDB" id="A0ABD1NK10"/>
<dbReference type="Proteomes" id="UP001603857">
    <property type="component" value="Unassembled WGS sequence"/>
</dbReference>
<gene>
    <name evidence="1" type="ORF">Fmac_001480</name>
</gene>
<sequence length="57" mass="6760">MQEDNAGRLNHVSRPYLHESCSMGFVSNAGWYFHAYIRLDIALIFLVQYQEIWIRKA</sequence>